<evidence type="ECO:0000313" key="3">
    <source>
        <dbReference type="EMBL" id="RXH83061.1"/>
    </source>
</evidence>
<dbReference type="Proteomes" id="UP000290289">
    <property type="component" value="Chromosome 11"/>
</dbReference>
<name>A0A498INJ9_MALDO</name>
<dbReference type="AlphaFoldDB" id="A0A498INJ9"/>
<comment type="caution">
    <text evidence="3">The sequence shown here is derived from an EMBL/GenBank/DDBJ whole genome shotgun (WGS) entry which is preliminary data.</text>
</comment>
<proteinExistence type="predicted"/>
<keyword evidence="2" id="KW-1133">Transmembrane helix</keyword>
<feature type="coiled-coil region" evidence="1">
    <location>
        <begin position="57"/>
        <end position="117"/>
    </location>
</feature>
<organism evidence="3 4">
    <name type="scientific">Malus domestica</name>
    <name type="common">Apple</name>
    <name type="synonym">Pyrus malus</name>
    <dbReference type="NCBI Taxonomy" id="3750"/>
    <lineage>
        <taxon>Eukaryota</taxon>
        <taxon>Viridiplantae</taxon>
        <taxon>Streptophyta</taxon>
        <taxon>Embryophyta</taxon>
        <taxon>Tracheophyta</taxon>
        <taxon>Spermatophyta</taxon>
        <taxon>Magnoliopsida</taxon>
        <taxon>eudicotyledons</taxon>
        <taxon>Gunneridae</taxon>
        <taxon>Pentapetalae</taxon>
        <taxon>rosids</taxon>
        <taxon>fabids</taxon>
        <taxon>Rosales</taxon>
        <taxon>Rosaceae</taxon>
        <taxon>Amygdaloideae</taxon>
        <taxon>Maleae</taxon>
        <taxon>Malus</taxon>
    </lineage>
</organism>
<sequence>MDPAVWGNLNHLFQGEDARAKMVRLGTRIVKHATEEGRNCIPGYKIVARSLGDLNGSDETEVDVKALRADVRRLEKEFNEYKKEVDELQVEVKALAADQLRLEKQLCECRINKASADLNIRSCLLYVIGFSLCFCISFAWGA</sequence>
<keyword evidence="2" id="KW-0472">Membrane</keyword>
<evidence type="ECO:0000256" key="2">
    <source>
        <dbReference type="SAM" id="Phobius"/>
    </source>
</evidence>
<keyword evidence="2" id="KW-0812">Transmembrane</keyword>
<keyword evidence="1" id="KW-0175">Coiled coil</keyword>
<accession>A0A498INJ9</accession>
<evidence type="ECO:0000313" key="4">
    <source>
        <dbReference type="Proteomes" id="UP000290289"/>
    </source>
</evidence>
<evidence type="ECO:0000256" key="1">
    <source>
        <dbReference type="SAM" id="Coils"/>
    </source>
</evidence>
<keyword evidence="4" id="KW-1185">Reference proteome</keyword>
<dbReference type="OrthoDB" id="765404at2759"/>
<protein>
    <submittedName>
        <fullName evidence="3">Uncharacterized protein</fullName>
    </submittedName>
</protein>
<gene>
    <name evidence="3" type="ORF">DVH24_003559</name>
</gene>
<dbReference type="EMBL" id="RDQH01000337">
    <property type="protein sequence ID" value="RXH83061.1"/>
    <property type="molecule type" value="Genomic_DNA"/>
</dbReference>
<feature type="transmembrane region" description="Helical" evidence="2">
    <location>
        <begin position="123"/>
        <end position="141"/>
    </location>
</feature>
<reference evidence="3 4" key="1">
    <citation type="submission" date="2018-10" db="EMBL/GenBank/DDBJ databases">
        <title>A high-quality apple genome assembly.</title>
        <authorList>
            <person name="Hu J."/>
        </authorList>
    </citation>
    <scope>NUCLEOTIDE SEQUENCE [LARGE SCALE GENOMIC DNA]</scope>
    <source>
        <strain evidence="4">cv. HFTH1</strain>
        <tissue evidence="3">Young leaf</tissue>
    </source>
</reference>